<evidence type="ECO:0000256" key="3">
    <source>
        <dbReference type="ARBA" id="ARBA00022771"/>
    </source>
</evidence>
<dbReference type="PANTHER" id="PTHR24393:SF34">
    <property type="entry name" value="PR_SET DOMAIN 13"/>
    <property type="match status" value="1"/>
</dbReference>
<evidence type="ECO:0000256" key="4">
    <source>
        <dbReference type="ARBA" id="ARBA00022833"/>
    </source>
</evidence>
<evidence type="ECO:0000259" key="7">
    <source>
        <dbReference type="PROSITE" id="PS50157"/>
    </source>
</evidence>
<keyword evidence="2" id="KW-0677">Repeat</keyword>
<evidence type="ECO:0000313" key="8">
    <source>
        <dbReference type="EMBL" id="KAL1140529.1"/>
    </source>
</evidence>
<evidence type="ECO:0000256" key="1">
    <source>
        <dbReference type="ARBA" id="ARBA00022723"/>
    </source>
</evidence>
<dbReference type="AlphaFoldDB" id="A0ABD0YX54"/>
<sequence>MCPHCQFSTRNSSHLTRHLRVHSGAKPYSCPYCSYTCNILENLRKHVISSKIHPGEFLYGCKMEGCNFKSNYAKDLKAHLVKCHKEDPTDAASYVSGLYQPAQDTITADAPIIQVKSRRR</sequence>
<organism evidence="8 9">
    <name type="scientific">Ranatra chinensis</name>
    <dbReference type="NCBI Taxonomy" id="642074"/>
    <lineage>
        <taxon>Eukaryota</taxon>
        <taxon>Metazoa</taxon>
        <taxon>Ecdysozoa</taxon>
        <taxon>Arthropoda</taxon>
        <taxon>Hexapoda</taxon>
        <taxon>Insecta</taxon>
        <taxon>Pterygota</taxon>
        <taxon>Neoptera</taxon>
        <taxon>Paraneoptera</taxon>
        <taxon>Hemiptera</taxon>
        <taxon>Heteroptera</taxon>
        <taxon>Panheteroptera</taxon>
        <taxon>Nepomorpha</taxon>
        <taxon>Nepidae</taxon>
        <taxon>Ranatrinae</taxon>
        <taxon>Ranatra</taxon>
    </lineage>
</organism>
<evidence type="ECO:0000256" key="5">
    <source>
        <dbReference type="ARBA" id="ARBA00023242"/>
    </source>
</evidence>
<dbReference type="Proteomes" id="UP001558652">
    <property type="component" value="Unassembled WGS sequence"/>
</dbReference>
<name>A0ABD0YX54_9HEMI</name>
<evidence type="ECO:0000256" key="6">
    <source>
        <dbReference type="PROSITE-ProRule" id="PRU00042"/>
    </source>
</evidence>
<keyword evidence="9" id="KW-1185">Reference proteome</keyword>
<feature type="domain" description="C2H2-type" evidence="7">
    <location>
        <begin position="1"/>
        <end position="27"/>
    </location>
</feature>
<dbReference type="InterPro" id="IPR013087">
    <property type="entry name" value="Znf_C2H2_type"/>
</dbReference>
<protein>
    <recommendedName>
        <fullName evidence="7">C2H2-type domain-containing protein</fullName>
    </recommendedName>
</protein>
<proteinExistence type="predicted"/>
<dbReference type="Pfam" id="PF00096">
    <property type="entry name" value="zf-C2H2"/>
    <property type="match status" value="1"/>
</dbReference>
<dbReference type="PROSITE" id="PS50157">
    <property type="entry name" value="ZINC_FINGER_C2H2_2"/>
    <property type="match status" value="1"/>
</dbReference>
<keyword evidence="5" id="KW-0539">Nucleus</keyword>
<dbReference type="GO" id="GO:0008270">
    <property type="term" value="F:zinc ion binding"/>
    <property type="evidence" value="ECO:0007669"/>
    <property type="project" value="UniProtKB-KW"/>
</dbReference>
<keyword evidence="3 6" id="KW-0863">Zinc-finger</keyword>
<dbReference type="SMART" id="SM00355">
    <property type="entry name" value="ZnF_C2H2"/>
    <property type="match status" value="3"/>
</dbReference>
<dbReference type="Gene3D" id="3.30.160.60">
    <property type="entry name" value="Classic Zinc Finger"/>
    <property type="match status" value="2"/>
</dbReference>
<reference evidence="8 9" key="1">
    <citation type="submission" date="2024-07" db="EMBL/GenBank/DDBJ databases">
        <title>Chromosome-level genome assembly of the water stick insect Ranatra chinensis (Heteroptera: Nepidae).</title>
        <authorList>
            <person name="Liu X."/>
        </authorList>
    </citation>
    <scope>NUCLEOTIDE SEQUENCE [LARGE SCALE GENOMIC DNA]</scope>
    <source>
        <strain evidence="8">Cailab_2021Rc</strain>
        <tissue evidence="8">Muscle</tissue>
    </source>
</reference>
<keyword evidence="1" id="KW-0479">Metal-binding</keyword>
<dbReference type="InterPro" id="IPR036236">
    <property type="entry name" value="Znf_C2H2_sf"/>
</dbReference>
<dbReference type="EMBL" id="JBFDAA010000001">
    <property type="protein sequence ID" value="KAL1140529.1"/>
    <property type="molecule type" value="Genomic_DNA"/>
</dbReference>
<evidence type="ECO:0000313" key="9">
    <source>
        <dbReference type="Proteomes" id="UP001558652"/>
    </source>
</evidence>
<gene>
    <name evidence="8" type="ORF">AAG570_000459</name>
</gene>
<dbReference type="SUPFAM" id="SSF57667">
    <property type="entry name" value="beta-beta-alpha zinc fingers"/>
    <property type="match status" value="1"/>
</dbReference>
<accession>A0ABD0YX54</accession>
<comment type="caution">
    <text evidence="8">The sequence shown here is derived from an EMBL/GenBank/DDBJ whole genome shotgun (WGS) entry which is preliminary data.</text>
</comment>
<evidence type="ECO:0000256" key="2">
    <source>
        <dbReference type="ARBA" id="ARBA00022737"/>
    </source>
</evidence>
<dbReference type="PANTHER" id="PTHR24393">
    <property type="entry name" value="ZINC FINGER PROTEIN"/>
    <property type="match status" value="1"/>
</dbReference>
<keyword evidence="4" id="KW-0862">Zinc</keyword>